<reference evidence="3" key="2">
    <citation type="submission" date="2023-01" db="EMBL/GenBank/DDBJ databases">
        <authorList>
            <person name="Sun Q."/>
            <person name="Evtushenko L."/>
        </authorList>
    </citation>
    <scope>NUCLEOTIDE SEQUENCE</scope>
    <source>
        <strain evidence="3">VKM Ac-1958</strain>
    </source>
</reference>
<evidence type="ECO:0000313" key="4">
    <source>
        <dbReference type="Proteomes" id="UP001142325"/>
    </source>
</evidence>
<reference evidence="3" key="1">
    <citation type="journal article" date="2014" name="Int. J. Syst. Evol. Microbiol.">
        <title>Complete genome sequence of Corynebacterium casei LMG S-19264T (=DSM 44701T), isolated from a smear-ripened cheese.</title>
        <authorList>
            <consortium name="US DOE Joint Genome Institute (JGI-PGF)"/>
            <person name="Walter F."/>
            <person name="Albersmeier A."/>
            <person name="Kalinowski J."/>
            <person name="Ruckert C."/>
        </authorList>
    </citation>
    <scope>NUCLEOTIDE SEQUENCE</scope>
    <source>
        <strain evidence="3">VKM Ac-1958</strain>
    </source>
</reference>
<comment type="caution">
    <text evidence="3">The sequence shown here is derived from an EMBL/GenBank/DDBJ whole genome shotgun (WGS) entry which is preliminary data.</text>
</comment>
<accession>A0A9W6HSG4</accession>
<dbReference type="GO" id="GO:0016491">
    <property type="term" value="F:oxidoreductase activity"/>
    <property type="evidence" value="ECO:0007669"/>
    <property type="project" value="UniProtKB-KW"/>
</dbReference>
<dbReference type="PANTHER" id="PTHR24321:SF8">
    <property type="entry name" value="ESTRADIOL 17-BETA-DEHYDROGENASE 8-RELATED"/>
    <property type="match status" value="1"/>
</dbReference>
<dbReference type="Proteomes" id="UP001142325">
    <property type="component" value="Unassembled WGS sequence"/>
</dbReference>
<protein>
    <submittedName>
        <fullName evidence="3">Short-chain dehydrogenase</fullName>
    </submittedName>
</protein>
<dbReference type="InterPro" id="IPR002347">
    <property type="entry name" value="SDR_fam"/>
</dbReference>
<dbReference type="SUPFAM" id="SSF51735">
    <property type="entry name" value="NAD(P)-binding Rossmann-fold domains"/>
    <property type="match status" value="1"/>
</dbReference>
<evidence type="ECO:0000256" key="2">
    <source>
        <dbReference type="ARBA" id="ARBA00023002"/>
    </source>
</evidence>
<name>A0A9W6HSG4_9MICO</name>
<dbReference type="AlphaFoldDB" id="A0A9W6HSG4"/>
<evidence type="ECO:0000256" key="1">
    <source>
        <dbReference type="ARBA" id="ARBA00006484"/>
    </source>
</evidence>
<keyword evidence="4" id="KW-1185">Reference proteome</keyword>
<dbReference type="PRINTS" id="PR00081">
    <property type="entry name" value="GDHRDH"/>
</dbReference>
<keyword evidence="2" id="KW-0560">Oxidoreductase</keyword>
<sequence length="264" mass="27496">MTRTYVVTGAASGIGATTVRLLQERGERTIGIDLRGADIDADLSTAEGRTAAVAQAIEASGGVIDGVIACAGISAPKPITMSVNYFGVTEVLEGLLPALRASDAPRAAVVSSMASLQPNSARLVEAALSGDEAATLAVAEDLIAQDPRAGRAAYPSSKRAISRWVRRESITENWAGAGIPLNAVAPGTVITPMTQELLNNPEGLALVDAHVPMPLNYHQPAESIATLLIWLTSVENTHMAGQTIYVDGGADATLRGDDIWSWND</sequence>
<dbReference type="EMBL" id="BSET01000001">
    <property type="protein sequence ID" value="GLK01799.1"/>
    <property type="molecule type" value="Genomic_DNA"/>
</dbReference>
<gene>
    <name evidence="3" type="ORF">GCM10017596_15140</name>
</gene>
<dbReference type="PANTHER" id="PTHR24321">
    <property type="entry name" value="DEHYDROGENASES, SHORT CHAIN"/>
    <property type="match status" value="1"/>
</dbReference>
<dbReference type="InterPro" id="IPR036291">
    <property type="entry name" value="NAD(P)-bd_dom_sf"/>
</dbReference>
<dbReference type="RefSeq" id="WP_204939412.1">
    <property type="nucleotide sequence ID" value="NZ_BAAAUM010000001.1"/>
</dbReference>
<evidence type="ECO:0000313" key="3">
    <source>
        <dbReference type="EMBL" id="GLK01799.1"/>
    </source>
</evidence>
<comment type="similarity">
    <text evidence="1">Belongs to the short-chain dehydrogenases/reductases (SDR) family.</text>
</comment>
<proteinExistence type="inferred from homology"/>
<organism evidence="3 4">
    <name type="scientific">Microbacterium keratanolyticum</name>
    <dbReference type="NCBI Taxonomy" id="67574"/>
    <lineage>
        <taxon>Bacteria</taxon>
        <taxon>Bacillati</taxon>
        <taxon>Actinomycetota</taxon>
        <taxon>Actinomycetes</taxon>
        <taxon>Micrococcales</taxon>
        <taxon>Microbacteriaceae</taxon>
        <taxon>Microbacterium</taxon>
    </lineage>
</organism>
<dbReference type="Pfam" id="PF13561">
    <property type="entry name" value="adh_short_C2"/>
    <property type="match status" value="1"/>
</dbReference>
<dbReference type="Gene3D" id="3.40.50.720">
    <property type="entry name" value="NAD(P)-binding Rossmann-like Domain"/>
    <property type="match status" value="1"/>
</dbReference>